<dbReference type="RefSeq" id="WP_146596776.1">
    <property type="nucleotide sequence ID" value="NZ_SJPT01000009.1"/>
</dbReference>
<evidence type="ECO:0000313" key="9">
    <source>
        <dbReference type="Proteomes" id="UP000316304"/>
    </source>
</evidence>
<dbReference type="PANTHER" id="PTHR43289">
    <property type="entry name" value="MITOGEN-ACTIVATED PROTEIN KINASE KINASE KINASE 20-RELATED"/>
    <property type="match status" value="1"/>
</dbReference>
<dbReference type="Gene3D" id="1.10.510.10">
    <property type="entry name" value="Transferase(Phosphotransferase) domain 1"/>
    <property type="match status" value="1"/>
</dbReference>
<evidence type="ECO:0000313" key="8">
    <source>
        <dbReference type="EMBL" id="TWU20270.1"/>
    </source>
</evidence>
<dbReference type="EC" id="2.7.11.1" evidence="8"/>
<keyword evidence="9" id="KW-1185">Reference proteome</keyword>
<dbReference type="InterPro" id="IPR000719">
    <property type="entry name" value="Prot_kinase_dom"/>
</dbReference>
<evidence type="ECO:0000256" key="2">
    <source>
        <dbReference type="ARBA" id="ARBA00022741"/>
    </source>
</evidence>
<protein>
    <submittedName>
        <fullName evidence="8">Serine/threonine-protein kinase PknB</fullName>
        <ecNumber evidence="8">2.7.11.1</ecNumber>
    </submittedName>
</protein>
<dbReference type="PROSITE" id="PS50011">
    <property type="entry name" value="PROTEIN_KINASE_DOM"/>
    <property type="match status" value="1"/>
</dbReference>
<dbReference type="CDD" id="cd14014">
    <property type="entry name" value="STKc_PknB_like"/>
    <property type="match status" value="1"/>
</dbReference>
<dbReference type="GO" id="GO:0004674">
    <property type="term" value="F:protein serine/threonine kinase activity"/>
    <property type="evidence" value="ECO:0007669"/>
    <property type="project" value="UniProtKB-EC"/>
</dbReference>
<evidence type="ECO:0000256" key="4">
    <source>
        <dbReference type="ARBA" id="ARBA00022840"/>
    </source>
</evidence>
<keyword evidence="1 8" id="KW-0808">Transferase</keyword>
<keyword evidence="4 5" id="KW-0067">ATP-binding</keyword>
<name>A0A5C6C6K6_9BACT</name>
<organism evidence="8 9">
    <name type="scientific">Novipirellula galeiformis</name>
    <dbReference type="NCBI Taxonomy" id="2528004"/>
    <lineage>
        <taxon>Bacteria</taxon>
        <taxon>Pseudomonadati</taxon>
        <taxon>Planctomycetota</taxon>
        <taxon>Planctomycetia</taxon>
        <taxon>Pirellulales</taxon>
        <taxon>Pirellulaceae</taxon>
        <taxon>Novipirellula</taxon>
    </lineage>
</organism>
<dbReference type="InterPro" id="IPR017441">
    <property type="entry name" value="Protein_kinase_ATP_BS"/>
</dbReference>
<dbReference type="PROSITE" id="PS00107">
    <property type="entry name" value="PROTEIN_KINASE_ATP"/>
    <property type="match status" value="1"/>
</dbReference>
<evidence type="ECO:0000256" key="3">
    <source>
        <dbReference type="ARBA" id="ARBA00022777"/>
    </source>
</evidence>
<dbReference type="PROSITE" id="PS00108">
    <property type="entry name" value="PROTEIN_KINASE_ST"/>
    <property type="match status" value="1"/>
</dbReference>
<gene>
    <name evidence="8" type="primary">pknB_12</name>
    <name evidence="8" type="ORF">Pla52o_47880</name>
</gene>
<dbReference type="SMART" id="SM00220">
    <property type="entry name" value="S_TKc"/>
    <property type="match status" value="1"/>
</dbReference>
<dbReference type="PANTHER" id="PTHR43289:SF6">
    <property type="entry name" value="SERINE_THREONINE-PROTEIN KINASE NEKL-3"/>
    <property type="match status" value="1"/>
</dbReference>
<keyword evidence="2 5" id="KW-0547">Nucleotide-binding</keyword>
<evidence type="ECO:0000259" key="7">
    <source>
        <dbReference type="PROSITE" id="PS50011"/>
    </source>
</evidence>
<evidence type="ECO:0000256" key="6">
    <source>
        <dbReference type="SAM" id="MobiDB-lite"/>
    </source>
</evidence>
<accession>A0A5C6C6K6</accession>
<feature type="domain" description="Protein kinase" evidence="7">
    <location>
        <begin position="10"/>
        <end position="269"/>
    </location>
</feature>
<dbReference type="OrthoDB" id="6111975at2"/>
<dbReference type="Pfam" id="PF00069">
    <property type="entry name" value="Pkinase"/>
    <property type="match status" value="1"/>
</dbReference>
<reference evidence="8 9" key="1">
    <citation type="submission" date="2019-02" db="EMBL/GenBank/DDBJ databases">
        <title>Deep-cultivation of Planctomycetes and their phenomic and genomic characterization uncovers novel biology.</title>
        <authorList>
            <person name="Wiegand S."/>
            <person name="Jogler M."/>
            <person name="Boedeker C."/>
            <person name="Pinto D."/>
            <person name="Vollmers J."/>
            <person name="Rivas-Marin E."/>
            <person name="Kohn T."/>
            <person name="Peeters S.H."/>
            <person name="Heuer A."/>
            <person name="Rast P."/>
            <person name="Oberbeckmann S."/>
            <person name="Bunk B."/>
            <person name="Jeske O."/>
            <person name="Meyerdierks A."/>
            <person name="Storesund J.E."/>
            <person name="Kallscheuer N."/>
            <person name="Luecker S."/>
            <person name="Lage O.M."/>
            <person name="Pohl T."/>
            <person name="Merkel B.J."/>
            <person name="Hornburger P."/>
            <person name="Mueller R.-W."/>
            <person name="Bruemmer F."/>
            <person name="Labrenz M."/>
            <person name="Spormann A.M."/>
            <person name="Op Den Camp H."/>
            <person name="Overmann J."/>
            <person name="Amann R."/>
            <person name="Jetten M.S.M."/>
            <person name="Mascher T."/>
            <person name="Medema M.H."/>
            <person name="Devos D.P."/>
            <person name="Kaster A.-K."/>
            <person name="Ovreas L."/>
            <person name="Rohde M."/>
            <person name="Galperin M.Y."/>
            <person name="Jogler C."/>
        </authorList>
    </citation>
    <scope>NUCLEOTIDE SEQUENCE [LARGE SCALE GENOMIC DNA]</scope>
    <source>
        <strain evidence="8 9">Pla52o</strain>
    </source>
</reference>
<evidence type="ECO:0000256" key="1">
    <source>
        <dbReference type="ARBA" id="ARBA00022679"/>
    </source>
</evidence>
<dbReference type="Gene3D" id="3.30.200.20">
    <property type="entry name" value="Phosphorylase Kinase, domain 1"/>
    <property type="match status" value="1"/>
</dbReference>
<keyword evidence="3 8" id="KW-0418">Kinase</keyword>
<feature type="compositionally biased region" description="Polar residues" evidence="6">
    <location>
        <begin position="376"/>
        <end position="386"/>
    </location>
</feature>
<comment type="caution">
    <text evidence="8">The sequence shown here is derived from an EMBL/GenBank/DDBJ whole genome shotgun (WGS) entry which is preliminary data.</text>
</comment>
<feature type="region of interest" description="Disordered" evidence="6">
    <location>
        <begin position="307"/>
        <end position="386"/>
    </location>
</feature>
<dbReference type="EMBL" id="SJPT01000009">
    <property type="protein sequence ID" value="TWU20270.1"/>
    <property type="molecule type" value="Genomic_DNA"/>
</dbReference>
<proteinExistence type="predicted"/>
<dbReference type="InterPro" id="IPR011009">
    <property type="entry name" value="Kinase-like_dom_sf"/>
</dbReference>
<dbReference type="AlphaFoldDB" id="A0A5C6C6K6"/>
<dbReference type="SUPFAM" id="SSF56112">
    <property type="entry name" value="Protein kinase-like (PK-like)"/>
    <property type="match status" value="1"/>
</dbReference>
<sequence>MKSPEFLGPYRVGETLGRGGMGAVYVGVHERTGEKVAVKLIAAHVADEPRFRRRFDAEVETLKRLRHEGIVRLIGYGEEQGQLFYSMELVEGESLQQRIRRQKKLDWQTTIDIAIEICAALKHAHDFGVIHRDLKPANLILSNAGKVKLVDFGIAKLFGFGEQTMAGSILGTADYMAPEQADSSGVSVRTDLYALGSVSYAMLTGRPPFPGKRTTEVVEALRRDRPVPLELIDPELPEALVELVHQLLEKDPADRPPTSLSVMNRLKAMRAGLLHQQTLHAGSLPTEPGVSAPDHSNAEKTDALLDKTGAGDLDTTGISAADPPRAASPNPSSDSRKTVNLVHKTKVTPADSRFEATIVSRNTAATVRPTDPGNDEATSTPTASRPTHFQSVEDEVASPQTSGAANASTSDHWKQAISISLMAAVLIAAGLLFFKATKQPTADDLYAIIADHAESENAAEAQREIAQFLTRFPEDPRFEMVQQLNRSLDLQRTLRRLGVQAKLGISPLSAAEQGFLDAMSDRQQDPAGTAARLTQWLAIYDTATLQTSPDEPFDNQLAEMVVLAKHEAAQLAERAPAIVIDPRAEELLDRIRRTVTAAPPETAIKTLRGIVQLHADQPWAEPAVEEAERWLQELEPQPPKQ</sequence>
<evidence type="ECO:0000256" key="5">
    <source>
        <dbReference type="PROSITE-ProRule" id="PRU10141"/>
    </source>
</evidence>
<dbReference type="InterPro" id="IPR008271">
    <property type="entry name" value="Ser/Thr_kinase_AS"/>
</dbReference>
<feature type="binding site" evidence="5">
    <location>
        <position position="39"/>
    </location>
    <ligand>
        <name>ATP</name>
        <dbReference type="ChEBI" id="CHEBI:30616"/>
    </ligand>
</feature>
<dbReference type="GO" id="GO:0005524">
    <property type="term" value="F:ATP binding"/>
    <property type="evidence" value="ECO:0007669"/>
    <property type="project" value="UniProtKB-UniRule"/>
</dbReference>
<dbReference type="Proteomes" id="UP000316304">
    <property type="component" value="Unassembled WGS sequence"/>
</dbReference>